<dbReference type="InterPro" id="IPR006963">
    <property type="entry name" value="Mopterin_OxRdtase_4Fe-4S_dom"/>
</dbReference>
<dbReference type="SUPFAM" id="SSF53706">
    <property type="entry name" value="Formate dehydrogenase/DMSO reductase, domains 1-3"/>
    <property type="match status" value="1"/>
</dbReference>
<dbReference type="Pfam" id="PF00384">
    <property type="entry name" value="Molybdopterin"/>
    <property type="match status" value="1"/>
</dbReference>
<accession>A0A831YDS3</accession>
<evidence type="ECO:0000256" key="3">
    <source>
        <dbReference type="ARBA" id="ARBA00010312"/>
    </source>
</evidence>
<proteinExistence type="inferred from homology"/>
<evidence type="ECO:0000259" key="9">
    <source>
        <dbReference type="PROSITE" id="PS51669"/>
    </source>
</evidence>
<evidence type="ECO:0000256" key="7">
    <source>
        <dbReference type="ARBA" id="ARBA00023004"/>
    </source>
</evidence>
<dbReference type="PROSITE" id="PS51669">
    <property type="entry name" value="4FE4S_MOW_BIS_MGD"/>
    <property type="match status" value="1"/>
</dbReference>
<dbReference type="EMBL" id="DSFC01000148">
    <property type="protein sequence ID" value="HEV09270.1"/>
    <property type="molecule type" value="Genomic_DNA"/>
</dbReference>
<evidence type="ECO:0000256" key="5">
    <source>
        <dbReference type="ARBA" id="ARBA00022723"/>
    </source>
</evidence>
<feature type="domain" description="4Fe-4S Mo/W bis-MGD-type" evidence="9">
    <location>
        <begin position="85"/>
        <end position="143"/>
    </location>
</feature>
<dbReference type="Proteomes" id="UP000885621">
    <property type="component" value="Unassembled WGS sequence"/>
</dbReference>
<dbReference type="GO" id="GO:0009055">
    <property type="term" value="F:electron transfer activity"/>
    <property type="evidence" value="ECO:0007669"/>
    <property type="project" value="TreeGrafter"/>
</dbReference>
<dbReference type="Gene3D" id="3.40.50.740">
    <property type="match status" value="1"/>
</dbReference>
<evidence type="ECO:0000256" key="1">
    <source>
        <dbReference type="ARBA" id="ARBA00001966"/>
    </source>
</evidence>
<dbReference type="InterPro" id="IPR006656">
    <property type="entry name" value="Mopterin_OxRdtase"/>
</dbReference>
<dbReference type="GO" id="GO:0051539">
    <property type="term" value="F:4 iron, 4 sulfur cluster binding"/>
    <property type="evidence" value="ECO:0007669"/>
    <property type="project" value="UniProtKB-KW"/>
</dbReference>
<keyword evidence="4" id="KW-0004">4Fe-4S</keyword>
<dbReference type="PANTHER" id="PTHR43598">
    <property type="entry name" value="TUNGSTEN-CONTAINING FORMYLMETHANOFURAN DEHYDROGENASE 2 SUBUNIT B"/>
    <property type="match status" value="1"/>
</dbReference>
<comment type="similarity">
    <text evidence="3">Belongs to the prokaryotic molybdopterin-containing oxidoreductase family.</text>
</comment>
<dbReference type="GO" id="GO:0030313">
    <property type="term" value="C:cell envelope"/>
    <property type="evidence" value="ECO:0007669"/>
    <property type="project" value="UniProtKB-SubCell"/>
</dbReference>
<comment type="cofactor">
    <cofactor evidence="1">
        <name>[4Fe-4S] cluster</name>
        <dbReference type="ChEBI" id="CHEBI:49883"/>
    </cofactor>
</comment>
<dbReference type="AlphaFoldDB" id="A0A831YDS3"/>
<dbReference type="Gene3D" id="3.40.228.10">
    <property type="entry name" value="Dimethylsulfoxide Reductase, domain 2"/>
    <property type="match status" value="1"/>
</dbReference>
<dbReference type="PROSITE" id="PS51318">
    <property type="entry name" value="TAT"/>
    <property type="match status" value="1"/>
</dbReference>
<gene>
    <name evidence="10" type="ORF">ENO34_02590</name>
</gene>
<keyword evidence="8" id="KW-0411">Iron-sulfur</keyword>
<evidence type="ECO:0000313" key="10">
    <source>
        <dbReference type="EMBL" id="HEV09270.1"/>
    </source>
</evidence>
<protein>
    <submittedName>
        <fullName evidence="10">Twin-arginine translocation signal domain-containing protein</fullName>
    </submittedName>
</protein>
<dbReference type="GO" id="GO:0016491">
    <property type="term" value="F:oxidoreductase activity"/>
    <property type="evidence" value="ECO:0007669"/>
    <property type="project" value="UniProtKB-KW"/>
</dbReference>
<dbReference type="NCBIfam" id="TIGR01409">
    <property type="entry name" value="TAT_signal_seq"/>
    <property type="match status" value="1"/>
</dbReference>
<dbReference type="PANTHER" id="PTHR43598:SF1">
    <property type="entry name" value="FORMATE DEHYDROGENASE-O MAJOR SUBUNIT"/>
    <property type="match status" value="1"/>
</dbReference>
<evidence type="ECO:0000256" key="4">
    <source>
        <dbReference type="ARBA" id="ARBA00022485"/>
    </source>
</evidence>
<evidence type="ECO:0000256" key="2">
    <source>
        <dbReference type="ARBA" id="ARBA00004196"/>
    </source>
</evidence>
<keyword evidence="5" id="KW-0479">Metal-binding</keyword>
<comment type="subcellular location">
    <subcellularLocation>
        <location evidence="2">Cell envelope</location>
    </subcellularLocation>
</comment>
<sequence>MIKTTRRNFLKGAAAIAGGAALAKGVFEKVDADNKVANNQELTFEPEHLDYYPPFEKWNDWKEPAGDYWKLHGGANRDGVKLINYMIVPTVCNNCEAACGLTAWIDKDTMVVKKFMGNPFHSGSRGRNCAKGYAALSQMYDPDRIPFPLKRAPGSKRGENKWVRTTWEEALETIGKRMREVLLRGDEESKKQIIYQVGRPNEMSFNVKRVVWSWGVDGRNSHTNVCSASGRFGGIIVAGDDRTSPDFGNSKLILLTSSHAADAGHYYQQHAGYIADGRAKGAKLVVIDPRLSNSAGMADLWIPAWPGTEAALLLAIINRLVQENKFDRKFVERWTNWKQLMKDKDYLNFLKENGYITELPKGETFDDFVELVKDLYKDYTFEWAANECRIPVSMIEKLYEMVVWAGNSITNYQWRGPAAGNRGGWMVGRAMNILLTFTGSIGSVGGTGWHHWHVIDVGDKGGDACMADTPPPVKAWNELLWPPEWPLSSYELSYLMPHLLSDDEWRNKWREKGLKIPNKVEVWFSRIYNPVWINPDGFRWVETLKD</sequence>
<organism evidence="10">
    <name type="scientific">Sulfurihydrogenibium azorense</name>
    <dbReference type="NCBI Taxonomy" id="309806"/>
    <lineage>
        <taxon>Bacteria</taxon>
        <taxon>Pseudomonadati</taxon>
        <taxon>Aquificota</taxon>
        <taxon>Aquificia</taxon>
        <taxon>Aquificales</taxon>
        <taxon>Hydrogenothermaceae</taxon>
        <taxon>Sulfurihydrogenibium</taxon>
    </lineage>
</organism>
<dbReference type="Gene3D" id="2.20.25.90">
    <property type="entry name" value="ADC-like domains"/>
    <property type="match status" value="1"/>
</dbReference>
<comment type="caution">
    <text evidence="10">The sequence shown here is derived from an EMBL/GenBank/DDBJ whole genome shotgun (WGS) entry which is preliminary data.</text>
</comment>
<dbReference type="GO" id="GO:0030151">
    <property type="term" value="F:molybdenum ion binding"/>
    <property type="evidence" value="ECO:0007669"/>
    <property type="project" value="TreeGrafter"/>
</dbReference>
<dbReference type="GO" id="GO:0009061">
    <property type="term" value="P:anaerobic respiration"/>
    <property type="evidence" value="ECO:0007669"/>
    <property type="project" value="TreeGrafter"/>
</dbReference>
<evidence type="ECO:0000256" key="6">
    <source>
        <dbReference type="ARBA" id="ARBA00023002"/>
    </source>
</evidence>
<dbReference type="InterPro" id="IPR006311">
    <property type="entry name" value="TAT_signal"/>
</dbReference>
<dbReference type="Pfam" id="PF04879">
    <property type="entry name" value="Molybdop_Fe4S4"/>
    <property type="match status" value="1"/>
</dbReference>
<feature type="non-terminal residue" evidence="10">
    <location>
        <position position="546"/>
    </location>
</feature>
<evidence type="ECO:0000256" key="8">
    <source>
        <dbReference type="ARBA" id="ARBA00023014"/>
    </source>
</evidence>
<dbReference type="SMART" id="SM00926">
    <property type="entry name" value="Molybdop_Fe4S4"/>
    <property type="match status" value="1"/>
</dbReference>
<reference evidence="10" key="1">
    <citation type="journal article" date="2020" name="mSystems">
        <title>Genome- and Community-Level Interaction Insights into Carbon Utilization and Element Cycling Functions of Hydrothermarchaeota in Hydrothermal Sediment.</title>
        <authorList>
            <person name="Zhou Z."/>
            <person name="Liu Y."/>
            <person name="Xu W."/>
            <person name="Pan J."/>
            <person name="Luo Z.H."/>
            <person name="Li M."/>
        </authorList>
    </citation>
    <scope>NUCLEOTIDE SEQUENCE [LARGE SCALE GENOMIC DNA]</scope>
    <source>
        <strain evidence="10">SpSt-1257</strain>
    </source>
</reference>
<keyword evidence="6" id="KW-0560">Oxidoreductase</keyword>
<keyword evidence="7" id="KW-0408">Iron</keyword>
<dbReference type="InterPro" id="IPR019546">
    <property type="entry name" value="TAT_signal_bac_arc"/>
</dbReference>
<name>A0A831YDS3_9AQUI</name>